<dbReference type="Pfam" id="PF00857">
    <property type="entry name" value="Isochorismatase"/>
    <property type="match status" value="1"/>
</dbReference>
<dbReference type="InterPro" id="IPR053152">
    <property type="entry name" value="Hydrolase_YcaC-like"/>
</dbReference>
<proteinExistence type="predicted"/>
<protein>
    <submittedName>
        <fullName evidence="2">Nicotinamidase-related amidase</fullName>
    </submittedName>
</protein>
<accession>A0A1M4UX83</accession>
<dbReference type="Gene3D" id="3.40.50.850">
    <property type="entry name" value="Isochorismatase-like"/>
    <property type="match status" value="1"/>
</dbReference>
<dbReference type="OrthoDB" id="5786063at2"/>
<evidence type="ECO:0000259" key="1">
    <source>
        <dbReference type="Pfam" id="PF00857"/>
    </source>
</evidence>
<dbReference type="InterPro" id="IPR036380">
    <property type="entry name" value="Isochorismatase-like_sf"/>
</dbReference>
<dbReference type="PANTHER" id="PTHR43559">
    <property type="entry name" value="HYDROLASE YCAC-RELATED"/>
    <property type="match status" value="1"/>
</dbReference>
<gene>
    <name evidence="2" type="ORF">SAMN04487965_0271</name>
</gene>
<evidence type="ECO:0000313" key="2">
    <source>
        <dbReference type="EMBL" id="SHE61285.1"/>
    </source>
</evidence>
<sequence>MPFERFTASNAALLLIDHQIVTMGWIKSISPEEMKRNVLMLAQTASTLNMPVVLTSSMEDLGLGSLLSELESTLPDAFAARIKRVGVVNAMDDKNFAASVKSIGRKKLILAGATNDVGTVFPALTLEGEGYDVQVVADAGGSSSKMADDMALRRMEQAGVVLTGTNQIIAELAGDWSTPEGSQIIQEVIMPGLLG</sequence>
<dbReference type="InterPro" id="IPR000868">
    <property type="entry name" value="Isochorismatase-like_dom"/>
</dbReference>
<dbReference type="AlphaFoldDB" id="A0A1M4UX83"/>
<keyword evidence="3" id="KW-1185">Reference proteome</keyword>
<dbReference type="Proteomes" id="UP000184170">
    <property type="component" value="Unassembled WGS sequence"/>
</dbReference>
<dbReference type="RefSeq" id="WP_073270712.1">
    <property type="nucleotide sequence ID" value="NZ_FQVA01000001.1"/>
</dbReference>
<dbReference type="EMBL" id="FQVA01000001">
    <property type="protein sequence ID" value="SHE61285.1"/>
    <property type="molecule type" value="Genomic_DNA"/>
</dbReference>
<name>A0A1M4UX83_9GAMM</name>
<organism evidence="2 3">
    <name type="scientific">Microbulbifer donghaiensis</name>
    <dbReference type="NCBI Taxonomy" id="494016"/>
    <lineage>
        <taxon>Bacteria</taxon>
        <taxon>Pseudomonadati</taxon>
        <taxon>Pseudomonadota</taxon>
        <taxon>Gammaproteobacteria</taxon>
        <taxon>Cellvibrionales</taxon>
        <taxon>Microbulbiferaceae</taxon>
        <taxon>Microbulbifer</taxon>
    </lineage>
</organism>
<dbReference type="SUPFAM" id="SSF52499">
    <property type="entry name" value="Isochorismatase-like hydrolases"/>
    <property type="match status" value="1"/>
</dbReference>
<feature type="domain" description="Isochorismatase-like" evidence="1">
    <location>
        <begin position="12"/>
        <end position="167"/>
    </location>
</feature>
<reference evidence="3" key="1">
    <citation type="submission" date="2016-11" db="EMBL/GenBank/DDBJ databases">
        <authorList>
            <person name="Varghese N."/>
            <person name="Submissions S."/>
        </authorList>
    </citation>
    <scope>NUCLEOTIDE SEQUENCE [LARGE SCALE GENOMIC DNA]</scope>
    <source>
        <strain evidence="3">CGMCC 1.7063</strain>
    </source>
</reference>
<dbReference type="STRING" id="494016.SAMN04487965_0271"/>
<dbReference type="PANTHER" id="PTHR43559:SF3">
    <property type="entry name" value="HYDROLASE YCAC-RELATED"/>
    <property type="match status" value="1"/>
</dbReference>
<evidence type="ECO:0000313" key="3">
    <source>
        <dbReference type="Proteomes" id="UP000184170"/>
    </source>
</evidence>